<feature type="transmembrane region" description="Helical" evidence="7">
    <location>
        <begin position="95"/>
        <end position="117"/>
    </location>
</feature>
<gene>
    <name evidence="9" type="ORF">Ark11_1248</name>
</gene>
<dbReference type="GO" id="GO:0008381">
    <property type="term" value="F:mechanosensitive monoatomic ion channel activity"/>
    <property type="evidence" value="ECO:0007669"/>
    <property type="project" value="UniProtKB-ARBA"/>
</dbReference>
<dbReference type="EMBL" id="LN906597">
    <property type="protein sequence ID" value="CUT18054.1"/>
    <property type="molecule type" value="Genomic_DNA"/>
</dbReference>
<keyword evidence="4 7" id="KW-0812">Transmembrane</keyword>
<comment type="subcellular location">
    <subcellularLocation>
        <location evidence="1">Cell membrane</location>
        <topology evidence="1">Multi-pass membrane protein</topology>
    </subcellularLocation>
</comment>
<comment type="similarity">
    <text evidence="2">Belongs to the MscS (TC 1.A.23) family.</text>
</comment>
<evidence type="ECO:0000256" key="6">
    <source>
        <dbReference type="ARBA" id="ARBA00023136"/>
    </source>
</evidence>
<organism evidence="9 10">
    <name type="scientific">Candidatus Ichthyocystis hellenicum</name>
    <dbReference type="NCBI Taxonomy" id="1561003"/>
    <lineage>
        <taxon>Bacteria</taxon>
        <taxon>Pseudomonadati</taxon>
        <taxon>Pseudomonadota</taxon>
        <taxon>Betaproteobacteria</taxon>
        <taxon>Burkholderiales</taxon>
        <taxon>Candidatus Ichthyocystis</taxon>
    </lineage>
</organism>
<evidence type="ECO:0000256" key="4">
    <source>
        <dbReference type="ARBA" id="ARBA00022692"/>
    </source>
</evidence>
<dbReference type="PANTHER" id="PTHR30347">
    <property type="entry name" value="POTASSIUM CHANNEL RELATED"/>
    <property type="match status" value="1"/>
</dbReference>
<dbReference type="InterPro" id="IPR052702">
    <property type="entry name" value="MscS-like_channel"/>
</dbReference>
<dbReference type="SUPFAM" id="SSF82689">
    <property type="entry name" value="Mechanosensitive channel protein MscS (YggB), C-terminal domain"/>
    <property type="match status" value="1"/>
</dbReference>
<dbReference type="InterPro" id="IPR010920">
    <property type="entry name" value="LSM_dom_sf"/>
</dbReference>
<evidence type="ECO:0000256" key="7">
    <source>
        <dbReference type="SAM" id="Phobius"/>
    </source>
</evidence>
<dbReference type="InterPro" id="IPR006685">
    <property type="entry name" value="MscS_channel_2nd"/>
</dbReference>
<dbReference type="GO" id="GO:0005886">
    <property type="term" value="C:plasma membrane"/>
    <property type="evidence" value="ECO:0007669"/>
    <property type="project" value="UniProtKB-SubCell"/>
</dbReference>
<dbReference type="Gene3D" id="2.30.30.60">
    <property type="match status" value="1"/>
</dbReference>
<reference evidence="10" key="1">
    <citation type="submission" date="2015-11" db="EMBL/GenBank/DDBJ databases">
        <authorList>
            <person name="Seth-Smith H.M.B."/>
        </authorList>
    </citation>
    <scope>NUCLEOTIDE SEQUENCE [LARGE SCALE GENOMIC DNA]</scope>
    <source>
        <strain evidence="10">2013Ark11</strain>
    </source>
</reference>
<feature type="transmembrane region" description="Helical" evidence="7">
    <location>
        <begin position="170"/>
        <end position="192"/>
    </location>
</feature>
<dbReference type="Pfam" id="PF00924">
    <property type="entry name" value="MS_channel_2nd"/>
    <property type="match status" value="1"/>
</dbReference>
<feature type="transmembrane region" description="Helical" evidence="7">
    <location>
        <begin position="26"/>
        <end position="46"/>
    </location>
</feature>
<evidence type="ECO:0000259" key="8">
    <source>
        <dbReference type="Pfam" id="PF00924"/>
    </source>
</evidence>
<protein>
    <submittedName>
        <fullName evidence="9">Putative mechanosensitive ion channel</fullName>
    </submittedName>
</protein>
<dbReference type="AlphaFoldDB" id="A0A0S4M704"/>
<keyword evidence="10" id="KW-1185">Reference proteome</keyword>
<dbReference type="SUPFAM" id="SSF82861">
    <property type="entry name" value="Mechanosensitive channel protein MscS (YggB), transmembrane region"/>
    <property type="match status" value="1"/>
</dbReference>
<evidence type="ECO:0000256" key="2">
    <source>
        <dbReference type="ARBA" id="ARBA00008017"/>
    </source>
</evidence>
<name>A0A0S4M704_9BURK</name>
<evidence type="ECO:0000256" key="1">
    <source>
        <dbReference type="ARBA" id="ARBA00004651"/>
    </source>
</evidence>
<dbReference type="SUPFAM" id="SSF50182">
    <property type="entry name" value="Sm-like ribonucleoproteins"/>
    <property type="match status" value="1"/>
</dbReference>
<dbReference type="Gene3D" id="3.30.70.100">
    <property type="match status" value="1"/>
</dbReference>
<feature type="transmembrane region" description="Helical" evidence="7">
    <location>
        <begin position="66"/>
        <end position="83"/>
    </location>
</feature>
<evidence type="ECO:0000313" key="10">
    <source>
        <dbReference type="Proteomes" id="UP000198651"/>
    </source>
</evidence>
<proteinExistence type="inferred from homology"/>
<evidence type="ECO:0000256" key="3">
    <source>
        <dbReference type="ARBA" id="ARBA00022475"/>
    </source>
</evidence>
<keyword evidence="3" id="KW-1003">Cell membrane</keyword>
<dbReference type="OrthoDB" id="9799209at2"/>
<dbReference type="RefSeq" id="WP_092343320.1">
    <property type="nucleotide sequence ID" value="NZ_FLSL01000093.1"/>
</dbReference>
<sequence>MSPIQDSFYNSPLGSIWAEIISGADWFPMIVSLVLSLLLFFSAHAVNHSFNKSKSCIRRINLCKKIFFPLIVFILATLGNQLAKFLPADKGIMELFFQATLAFLEINVLWIMVDSIFSKSTFRTNLNRMISYLISIQLLLEATGMSTVASESIKGIFLNIGNYKVSLSDVMGAMIIIFLGLLIAFYLSSIFATQIKKSSIQANAKVAIINVGSTVIISLAIIISLPMAGINITALNVFSGALGVGLGLSLKQVASNYINGLIMLIENKIKIGDCIQVNGFQGIVQTMSSRVTTIQKYDGTAVILPNEIVSGGTVENFNLNEYTPGNRIAISVILDHETDMNKASTLMISAANSHEAVIYREKTKVQIKEVKLEGIVINLRCWVADIRNNSNDVVDHILRDTISTFRKNGIAFAKLTFLPDIR</sequence>
<dbReference type="InterPro" id="IPR011014">
    <property type="entry name" value="MscS_channel_TM-2"/>
</dbReference>
<dbReference type="PANTHER" id="PTHR30347:SF1">
    <property type="entry name" value="MECHANOSENSITIVE CHANNEL MSCK"/>
    <property type="match status" value="1"/>
</dbReference>
<dbReference type="STRING" id="1561003.Ark11_1248"/>
<dbReference type="PROSITE" id="PS01246">
    <property type="entry name" value="UPF0003"/>
    <property type="match status" value="1"/>
</dbReference>
<dbReference type="InterPro" id="IPR011066">
    <property type="entry name" value="MscS_channel_C_sf"/>
</dbReference>
<keyword evidence="6 7" id="KW-0472">Membrane</keyword>
<dbReference type="InterPro" id="IPR006686">
    <property type="entry name" value="MscS_channel_CS"/>
</dbReference>
<feature type="transmembrane region" description="Helical" evidence="7">
    <location>
        <begin position="129"/>
        <end position="150"/>
    </location>
</feature>
<keyword evidence="5 7" id="KW-1133">Transmembrane helix</keyword>
<feature type="transmembrane region" description="Helical" evidence="7">
    <location>
        <begin position="204"/>
        <end position="223"/>
    </location>
</feature>
<dbReference type="Proteomes" id="UP000198651">
    <property type="component" value="Chromosome I"/>
</dbReference>
<evidence type="ECO:0000313" key="9">
    <source>
        <dbReference type="EMBL" id="CUT18054.1"/>
    </source>
</evidence>
<dbReference type="Gene3D" id="1.10.287.1260">
    <property type="match status" value="1"/>
</dbReference>
<dbReference type="InterPro" id="IPR023408">
    <property type="entry name" value="MscS_beta-dom_sf"/>
</dbReference>
<feature type="domain" description="Mechanosensitive ion channel MscS" evidence="8">
    <location>
        <begin position="253"/>
        <end position="318"/>
    </location>
</feature>
<evidence type="ECO:0000256" key="5">
    <source>
        <dbReference type="ARBA" id="ARBA00022989"/>
    </source>
</evidence>
<accession>A0A0S4M704</accession>